<evidence type="ECO:0000256" key="1">
    <source>
        <dbReference type="SAM" id="MobiDB-lite"/>
    </source>
</evidence>
<name>A0A087HFR0_ARAAL</name>
<dbReference type="AlphaFoldDB" id="A0A087HFR0"/>
<protein>
    <submittedName>
        <fullName evidence="2">Uncharacterized protein</fullName>
    </submittedName>
</protein>
<evidence type="ECO:0000313" key="2">
    <source>
        <dbReference type="EMBL" id="KFK40962.1"/>
    </source>
</evidence>
<sequence length="330" mass="36921">MADNIRRAIQDLNLGVDDEPIALPHAVCSAAIRVNQFSLMGRALMPRHQNLRALVNTLPRNWGLSRLISGRMIERRECVQPEDDQAIVNNEAEDGDDNVDMDPVLEQDVAVHQPLQGNPVDNMQEQNDNNVEMSPEEQDYKNEYEAHSMNGEETWDDFEVDLAVVKGPKVAKRRRRFLENLIEEMEEEATRRATMANSSEAALVDNDTEDSIILEIETRRNDDTPFMEYGSFFGTSTLDSSIVPFPRGNLCMSLNTSAVGTDQFDIGHAHKKQRIQVDIVDKLVVVSSSTQPAVGALQKLRDDYSEPGTSSPPWRSQLRGAVGPIPPEVP</sequence>
<gene>
    <name evidence="2" type="ordered locus">AALP_Aa2g067000</name>
</gene>
<feature type="region of interest" description="Disordered" evidence="1">
    <location>
        <begin position="297"/>
        <end position="330"/>
    </location>
</feature>
<reference evidence="3" key="1">
    <citation type="journal article" date="2015" name="Nat. Plants">
        <title>Genome expansion of Arabis alpina linked with retrotransposition and reduced symmetric DNA methylation.</title>
        <authorList>
            <person name="Willing E.M."/>
            <person name="Rawat V."/>
            <person name="Mandakova T."/>
            <person name="Maumus F."/>
            <person name="James G.V."/>
            <person name="Nordstroem K.J."/>
            <person name="Becker C."/>
            <person name="Warthmann N."/>
            <person name="Chica C."/>
            <person name="Szarzynska B."/>
            <person name="Zytnicki M."/>
            <person name="Albani M.C."/>
            <person name="Kiefer C."/>
            <person name="Bergonzi S."/>
            <person name="Castaings L."/>
            <person name="Mateos J.L."/>
            <person name="Berns M.C."/>
            <person name="Bujdoso N."/>
            <person name="Piofczyk T."/>
            <person name="de Lorenzo L."/>
            <person name="Barrero-Sicilia C."/>
            <person name="Mateos I."/>
            <person name="Piednoel M."/>
            <person name="Hagmann J."/>
            <person name="Chen-Min-Tao R."/>
            <person name="Iglesias-Fernandez R."/>
            <person name="Schuster S.C."/>
            <person name="Alonso-Blanco C."/>
            <person name="Roudier F."/>
            <person name="Carbonero P."/>
            <person name="Paz-Ares J."/>
            <person name="Davis S.J."/>
            <person name="Pecinka A."/>
            <person name="Quesneville H."/>
            <person name="Colot V."/>
            <person name="Lysak M.A."/>
            <person name="Weigel D."/>
            <person name="Coupland G."/>
            <person name="Schneeberger K."/>
        </authorList>
    </citation>
    <scope>NUCLEOTIDE SEQUENCE [LARGE SCALE GENOMIC DNA]</scope>
    <source>
        <strain evidence="3">cv. Pajares</strain>
    </source>
</reference>
<dbReference type="Proteomes" id="UP000029120">
    <property type="component" value="Chromosome 2"/>
</dbReference>
<evidence type="ECO:0000313" key="3">
    <source>
        <dbReference type="Proteomes" id="UP000029120"/>
    </source>
</evidence>
<organism evidence="2 3">
    <name type="scientific">Arabis alpina</name>
    <name type="common">Alpine rock-cress</name>
    <dbReference type="NCBI Taxonomy" id="50452"/>
    <lineage>
        <taxon>Eukaryota</taxon>
        <taxon>Viridiplantae</taxon>
        <taxon>Streptophyta</taxon>
        <taxon>Embryophyta</taxon>
        <taxon>Tracheophyta</taxon>
        <taxon>Spermatophyta</taxon>
        <taxon>Magnoliopsida</taxon>
        <taxon>eudicotyledons</taxon>
        <taxon>Gunneridae</taxon>
        <taxon>Pentapetalae</taxon>
        <taxon>rosids</taxon>
        <taxon>malvids</taxon>
        <taxon>Brassicales</taxon>
        <taxon>Brassicaceae</taxon>
        <taxon>Arabideae</taxon>
        <taxon>Arabis</taxon>
    </lineage>
</organism>
<proteinExistence type="predicted"/>
<dbReference type="OMA" id="MIERREC"/>
<accession>A0A087HFR0</accession>
<keyword evidence="3" id="KW-1185">Reference proteome</keyword>
<dbReference type="eggNOG" id="KOG1075">
    <property type="taxonomic scope" value="Eukaryota"/>
</dbReference>
<dbReference type="EMBL" id="CM002870">
    <property type="protein sequence ID" value="KFK40962.1"/>
    <property type="molecule type" value="Genomic_DNA"/>
</dbReference>
<dbReference type="Gramene" id="KFK40962">
    <property type="protein sequence ID" value="KFK40962"/>
    <property type="gene ID" value="AALP_AA2G067000"/>
</dbReference>